<dbReference type="InterPro" id="IPR010033">
    <property type="entry name" value="HAD_SF_ppase_IIIC"/>
</dbReference>
<dbReference type="HOGENOM" id="CLU_018095_1_1_7"/>
<organism evidence="2 3">
    <name type="scientific">Maridesulfovibrio hydrothermalis AM13 = DSM 14728</name>
    <dbReference type="NCBI Taxonomy" id="1121451"/>
    <lineage>
        <taxon>Bacteria</taxon>
        <taxon>Pseudomonadati</taxon>
        <taxon>Thermodesulfobacteriota</taxon>
        <taxon>Desulfovibrionia</taxon>
        <taxon>Desulfovibrionales</taxon>
        <taxon>Desulfovibrionaceae</taxon>
        <taxon>Maridesulfovibrio</taxon>
    </lineage>
</organism>
<accession>L0RAJ4</accession>
<protein>
    <submittedName>
        <fullName evidence="2">FkbH domain protein</fullName>
    </submittedName>
</protein>
<gene>
    <name evidence="2" type="ORF">DESAM_20923</name>
</gene>
<dbReference type="SUPFAM" id="SSF56784">
    <property type="entry name" value="HAD-like"/>
    <property type="match status" value="1"/>
</dbReference>
<keyword evidence="3" id="KW-1185">Reference proteome</keyword>
<dbReference type="SUPFAM" id="SSF55729">
    <property type="entry name" value="Acyl-CoA N-acyltransferases (Nat)"/>
    <property type="match status" value="1"/>
</dbReference>
<dbReference type="Proteomes" id="UP000010808">
    <property type="component" value="Chromosome"/>
</dbReference>
<dbReference type="GO" id="GO:0016788">
    <property type="term" value="F:hydrolase activity, acting on ester bonds"/>
    <property type="evidence" value="ECO:0007669"/>
    <property type="project" value="UniProtKB-ARBA"/>
</dbReference>
<dbReference type="PATRIC" id="fig|1121451.3.peg.1192"/>
<dbReference type="InterPro" id="IPR049369">
    <property type="entry name" value="BF1531-like_N"/>
</dbReference>
<proteinExistence type="predicted"/>
<dbReference type="InterPro" id="IPR036412">
    <property type="entry name" value="HAD-like_sf"/>
</dbReference>
<evidence type="ECO:0000313" key="2">
    <source>
        <dbReference type="EMBL" id="CCO23210.1"/>
    </source>
</evidence>
<dbReference type="InterPro" id="IPR036514">
    <property type="entry name" value="SGNH_hydro_sf"/>
</dbReference>
<dbReference type="NCBIfam" id="TIGR01686">
    <property type="entry name" value="FkbH"/>
    <property type="match status" value="1"/>
</dbReference>
<reference evidence="2 3" key="1">
    <citation type="submission" date="2012-10" db="EMBL/GenBank/DDBJ databases">
        <authorList>
            <person name="Genoscope - CEA"/>
        </authorList>
    </citation>
    <scope>NUCLEOTIDE SEQUENCE [LARGE SCALE GENOMIC DNA]</scope>
    <source>
        <strain evidence="3">AM13 / DSM 14728</strain>
    </source>
</reference>
<feature type="domain" description="BF1531-like N-terminal" evidence="1">
    <location>
        <begin position="26"/>
        <end position="199"/>
    </location>
</feature>
<dbReference type="NCBIfam" id="TIGR01681">
    <property type="entry name" value="HAD-SF-IIIC"/>
    <property type="match status" value="1"/>
</dbReference>
<dbReference type="eggNOG" id="COG3882">
    <property type="taxonomic scope" value="Bacteria"/>
</dbReference>
<dbReference type="AlphaFoldDB" id="L0RAJ4"/>
<dbReference type="STRING" id="1121451.DESAM_20923"/>
<name>L0RAJ4_9BACT</name>
<evidence type="ECO:0000313" key="3">
    <source>
        <dbReference type="Proteomes" id="UP000010808"/>
    </source>
</evidence>
<dbReference type="Pfam" id="PF21211">
    <property type="entry name" value="FkbH_N"/>
    <property type="match status" value="1"/>
</dbReference>
<dbReference type="Gene3D" id="3.40.50.1000">
    <property type="entry name" value="HAD superfamily/HAD-like"/>
    <property type="match status" value="1"/>
</dbReference>
<dbReference type="KEGG" id="dhy:DESAM_20923"/>
<dbReference type="InterPro" id="IPR010037">
    <property type="entry name" value="FkbH_domain"/>
</dbReference>
<dbReference type="Gene3D" id="3.40.50.1110">
    <property type="entry name" value="SGNH hydrolase"/>
    <property type="match status" value="1"/>
</dbReference>
<dbReference type="RefSeq" id="WP_015335815.1">
    <property type="nucleotide sequence ID" value="NC_020055.1"/>
</dbReference>
<dbReference type="EMBL" id="FO203522">
    <property type="protein sequence ID" value="CCO23210.1"/>
    <property type="molecule type" value="Genomic_DNA"/>
</dbReference>
<dbReference type="InterPro" id="IPR016181">
    <property type="entry name" value="Acyl_CoA_acyltransferase"/>
</dbReference>
<sequence>MIPTILDIEDKISEFKNKNLKKYNISILRDITIENLSEYLKYIGFEHNINCEAFFNDLDTTFVDAISGNTNLFNDKTDCVIIMHYLDKMSWDLARRFSSLSKEQADSECQRLISFFQQVVAGIKKQTTAQILITSFASPRNPAFGSIDYQMENGQSQCINQLNLHLKDLSQANNSVHIIETDRIVRKIGEENFFDDRYWHIGQAPYSKAALFNFSAAAFRFIRPTLGQNRKCLVLDCDNTLWGGIIGEDGLSGINLSRNYPGSTYYEFQQGILNLYDRGIILALCSKNNEKDVWEVFSKHPDMLLKKKHIASAMINWNDKASNIRQLAQTLNIGLDSMVFMDDSDFEINLVRTSIPEVHCIQVDKNSPEKHLQKLMDCDLFDINSFSQEDAQRGAMYKANAKRKELKSNSGGLKEYYHLLEMCINIQLCDEISIPRVAQQTQKTNQFNLTTKRYTEGDINAFVQSLNYDVITLKLDDKFGPSGIVGTAILYYTAERAIIDSFLLSCRVLGRGIEEIFINIAMQRAQHKGCSEIIGLYRKTAKNVQVENFYGKTGFTLLDEPLNKSTKSFSFNLDGDLPEPPDYFKEINIYME</sequence>
<evidence type="ECO:0000259" key="1">
    <source>
        <dbReference type="Pfam" id="PF21211"/>
    </source>
</evidence>
<dbReference type="InterPro" id="IPR023214">
    <property type="entry name" value="HAD_sf"/>
</dbReference>
<dbReference type="OrthoDB" id="323926at2"/>